<name>A0A2R4BJ52_THAAR</name>
<keyword evidence="17" id="KW-0966">Cell projection</keyword>
<comment type="similarity">
    <text evidence="2">Belongs to the GTP-binding SRP family.</text>
</comment>
<sequence length="765" mass="81018">MKRFVGANSREAMRQVRAALGDDALILSNRQIEQGVEIIAIADHAAAALGARAVNVPPPPAAPAAAGAEGMRAAAAPSARDSAPPSVPPLARPPASAVPAAEHGLQTMSAMSERLLREMQEMRSLLASTRGDRPLRARASTLPLVELLRGAGFSAALAEELAHGEPEELEAGADDARLEWIARSLLARLRRLEDETAFPGSSRVVALVGPTGVGKTTTTAKLAARLVMRHGPGGVALVSTDSFRIGAHEQLRIYSRLLDVPIHALDVGAPVTDVLTGLVDQRLVLIDTVGTSQRDQRVIEQSARLQQAGIAVRLVLLLNAAAQPETLEEVIVRYREAARAAGGTLDDCILTKLDEAGRIGPVLDALMRHDLRLLFVSSGQQVPEDLALADGAALVRQALAHGTASTAPAALAYEPPARWALGILGQGRRVSAILGALRERIGGFRELEAACDLAGLPTTVREARLRPLCEQALERSAPAGMRWMARAPLAGCDWAMPDIGVDGEGHWMAAALLQHHAPAGQLERLRWARERLGTSVHLLPALPDGAAWAWLEDGGHEWSSAVRGSQRVTYGGERHPLAQLRALASPGGEYRVRMRSRPVRMSLSRLAVDAAPGGSRGAPARPACAWFAELRDADSGTALGQRCWITPDVAEAVALPLLAGQLDGESLPRLTRHAWQRLPQLWQVDTGRELRLLLAAGLAAAAASLEAAEGQWAMDLRAELLGLAGGRRRRTATNLLEALLYLAAARDSLRQVAIGALEGEGGGGA</sequence>
<dbReference type="AlphaFoldDB" id="A0A2R4BJ52"/>
<dbReference type="GO" id="GO:0005886">
    <property type="term" value="C:plasma membrane"/>
    <property type="evidence" value="ECO:0007669"/>
    <property type="project" value="UniProtKB-SubCell"/>
</dbReference>
<evidence type="ECO:0000256" key="8">
    <source>
        <dbReference type="ARBA" id="ARBA00022927"/>
    </source>
</evidence>
<keyword evidence="18" id="KW-1185">Reference proteome</keyword>
<evidence type="ECO:0000256" key="2">
    <source>
        <dbReference type="ARBA" id="ARBA00008531"/>
    </source>
</evidence>
<keyword evidence="17" id="KW-0282">Flagellum</keyword>
<dbReference type="SMART" id="SM00382">
    <property type="entry name" value="AAA"/>
    <property type="match status" value="1"/>
</dbReference>
<dbReference type="GO" id="GO:0005047">
    <property type="term" value="F:signal recognition particle binding"/>
    <property type="evidence" value="ECO:0007669"/>
    <property type="project" value="TreeGrafter"/>
</dbReference>
<keyword evidence="10" id="KW-0472">Membrane</keyword>
<dbReference type="CDD" id="cd17873">
    <property type="entry name" value="FlhF"/>
    <property type="match status" value="1"/>
</dbReference>
<keyword evidence="8" id="KW-0653">Protein transport</keyword>
<gene>
    <name evidence="17" type="ORF">Tharo_0406</name>
</gene>
<accession>A0A2R4BJ52</accession>
<dbReference type="KEGG" id="tak:Tharo_0406"/>
<dbReference type="GO" id="GO:0006614">
    <property type="term" value="P:SRP-dependent cotranslational protein targeting to membrane"/>
    <property type="evidence" value="ECO:0007669"/>
    <property type="project" value="UniProtKB-UniRule"/>
</dbReference>
<feature type="region of interest" description="Disordered" evidence="14">
    <location>
        <begin position="61"/>
        <end position="96"/>
    </location>
</feature>
<keyword evidence="5" id="KW-1003">Cell membrane</keyword>
<dbReference type="PANTHER" id="PTHR43134:SF3">
    <property type="entry name" value="FLAGELLAR BIOSYNTHESIS PROTEIN FLHF"/>
    <property type="match status" value="1"/>
</dbReference>
<protein>
    <recommendedName>
        <fullName evidence="3 13">Flagellar biosynthesis protein FlhF</fullName>
    </recommendedName>
</protein>
<dbReference type="GO" id="GO:0044781">
    <property type="term" value="P:bacterial-type flagellum organization"/>
    <property type="evidence" value="ECO:0007669"/>
    <property type="project" value="UniProtKB-UniRule"/>
</dbReference>
<evidence type="ECO:0000313" key="17">
    <source>
        <dbReference type="EMBL" id="AVR87356.1"/>
    </source>
</evidence>
<feature type="domain" description="AAA+ ATPase" evidence="15">
    <location>
        <begin position="201"/>
        <end position="399"/>
    </location>
</feature>
<dbReference type="Gene3D" id="3.40.50.300">
    <property type="entry name" value="P-loop containing nucleotide triphosphate hydrolases"/>
    <property type="match status" value="1"/>
</dbReference>
<evidence type="ECO:0000256" key="4">
    <source>
        <dbReference type="ARBA" id="ARBA00022448"/>
    </source>
</evidence>
<keyword evidence="7" id="KW-1005">Bacterial flagellum biogenesis</keyword>
<dbReference type="InterPro" id="IPR020006">
    <property type="entry name" value="FlhF"/>
</dbReference>
<comment type="subcellular location">
    <subcellularLocation>
        <location evidence="1">Cell membrane</location>
        <topology evidence="1">Peripheral membrane protein</topology>
        <orientation evidence="1">Cytoplasmic side</orientation>
    </subcellularLocation>
</comment>
<evidence type="ECO:0000256" key="11">
    <source>
        <dbReference type="ARBA" id="ARBA00023225"/>
    </source>
</evidence>
<organism evidence="17 18">
    <name type="scientific">Thauera aromatica K172</name>
    <dbReference type="NCBI Taxonomy" id="44139"/>
    <lineage>
        <taxon>Bacteria</taxon>
        <taxon>Pseudomonadati</taxon>
        <taxon>Pseudomonadota</taxon>
        <taxon>Betaproteobacteria</taxon>
        <taxon>Rhodocyclales</taxon>
        <taxon>Zoogloeaceae</taxon>
        <taxon>Thauera</taxon>
    </lineage>
</organism>
<evidence type="ECO:0000256" key="13">
    <source>
        <dbReference type="NCBIfam" id="TIGR03499"/>
    </source>
</evidence>
<dbReference type="GO" id="GO:0015031">
    <property type="term" value="P:protein transport"/>
    <property type="evidence" value="ECO:0007669"/>
    <property type="project" value="UniProtKB-KW"/>
</dbReference>
<evidence type="ECO:0000256" key="14">
    <source>
        <dbReference type="SAM" id="MobiDB-lite"/>
    </source>
</evidence>
<evidence type="ECO:0000256" key="3">
    <source>
        <dbReference type="ARBA" id="ARBA00014919"/>
    </source>
</evidence>
<dbReference type="Proteomes" id="UP000241885">
    <property type="component" value="Chromosome"/>
</dbReference>
<dbReference type="InterPro" id="IPR000897">
    <property type="entry name" value="SRP54_GTPase_dom"/>
</dbReference>
<feature type="domain" description="SRP54-type proteins GTP-binding" evidence="16">
    <location>
        <begin position="202"/>
        <end position="400"/>
    </location>
</feature>
<dbReference type="EMBL" id="CP028339">
    <property type="protein sequence ID" value="AVR87356.1"/>
    <property type="molecule type" value="Genomic_DNA"/>
</dbReference>
<evidence type="ECO:0000256" key="7">
    <source>
        <dbReference type="ARBA" id="ARBA00022795"/>
    </source>
</evidence>
<dbReference type="SMART" id="SM00962">
    <property type="entry name" value="SRP54"/>
    <property type="match status" value="1"/>
</dbReference>
<dbReference type="NCBIfam" id="TIGR03499">
    <property type="entry name" value="FlhF"/>
    <property type="match status" value="1"/>
</dbReference>
<dbReference type="FunFam" id="3.40.50.300:FF:000695">
    <property type="entry name" value="Flagellar biosynthesis regulator FlhF"/>
    <property type="match status" value="1"/>
</dbReference>
<dbReference type="Pfam" id="PF00448">
    <property type="entry name" value="SRP54"/>
    <property type="match status" value="1"/>
</dbReference>
<dbReference type="InterPro" id="IPR047040">
    <property type="entry name" value="FlhF__GTPase_dom"/>
</dbReference>
<dbReference type="InterPro" id="IPR027417">
    <property type="entry name" value="P-loop_NTPase"/>
</dbReference>
<proteinExistence type="inferred from homology"/>
<feature type="compositionally biased region" description="Low complexity" evidence="14">
    <location>
        <begin position="63"/>
        <end position="84"/>
    </location>
</feature>
<evidence type="ECO:0000256" key="5">
    <source>
        <dbReference type="ARBA" id="ARBA00022475"/>
    </source>
</evidence>
<evidence type="ECO:0000256" key="1">
    <source>
        <dbReference type="ARBA" id="ARBA00004413"/>
    </source>
</evidence>
<keyword evidence="4" id="KW-0813">Transport</keyword>
<evidence type="ECO:0000259" key="15">
    <source>
        <dbReference type="SMART" id="SM00382"/>
    </source>
</evidence>
<evidence type="ECO:0000313" key="18">
    <source>
        <dbReference type="Proteomes" id="UP000241885"/>
    </source>
</evidence>
<evidence type="ECO:0000256" key="9">
    <source>
        <dbReference type="ARBA" id="ARBA00023134"/>
    </source>
</evidence>
<keyword evidence="11" id="KW-1006">Bacterial flagellum protein export</keyword>
<dbReference type="PANTHER" id="PTHR43134">
    <property type="entry name" value="SIGNAL RECOGNITION PARTICLE RECEPTOR SUBUNIT ALPHA"/>
    <property type="match status" value="1"/>
</dbReference>
<keyword evidence="9" id="KW-0342">GTP-binding</keyword>
<keyword evidence="17" id="KW-0969">Cilium</keyword>
<reference evidence="17 18" key="1">
    <citation type="submission" date="2018-03" db="EMBL/GenBank/DDBJ databases">
        <title>Complete genome sequence of Thauera aromatica, a model organism for studying aromatic compound degradation under denitrifying conditions.</title>
        <authorList>
            <person name="Lo H.-Y."/>
            <person name="Goris T."/>
            <person name="Boll M."/>
            <person name="Mueller J.A."/>
        </authorList>
    </citation>
    <scope>NUCLEOTIDE SEQUENCE [LARGE SCALE GENOMIC DNA]</scope>
    <source>
        <strain evidence="17 18">K172</strain>
    </source>
</reference>
<dbReference type="InterPro" id="IPR003593">
    <property type="entry name" value="AAA+_ATPase"/>
</dbReference>
<dbReference type="GO" id="GO:0003924">
    <property type="term" value="F:GTPase activity"/>
    <property type="evidence" value="ECO:0007669"/>
    <property type="project" value="UniProtKB-UniRule"/>
</dbReference>
<keyword evidence="6" id="KW-0547">Nucleotide-binding</keyword>
<evidence type="ECO:0000256" key="12">
    <source>
        <dbReference type="ARBA" id="ARBA00025337"/>
    </source>
</evidence>
<comment type="function">
    <text evidence="12">Necessary for flagellar biosynthesis. May be involved in translocation of the flagellum.</text>
</comment>
<evidence type="ECO:0000256" key="10">
    <source>
        <dbReference type="ARBA" id="ARBA00023136"/>
    </source>
</evidence>
<evidence type="ECO:0000259" key="16">
    <source>
        <dbReference type="SMART" id="SM00962"/>
    </source>
</evidence>
<dbReference type="GO" id="GO:0005525">
    <property type="term" value="F:GTP binding"/>
    <property type="evidence" value="ECO:0007669"/>
    <property type="project" value="UniProtKB-UniRule"/>
</dbReference>
<evidence type="ECO:0000256" key="6">
    <source>
        <dbReference type="ARBA" id="ARBA00022741"/>
    </source>
</evidence>
<dbReference type="SUPFAM" id="SSF52540">
    <property type="entry name" value="P-loop containing nucleoside triphosphate hydrolases"/>
    <property type="match status" value="1"/>
</dbReference>